<feature type="transmembrane region" description="Helical" evidence="1">
    <location>
        <begin position="43"/>
        <end position="62"/>
    </location>
</feature>
<name>A0ABU1U3V2_9BACL</name>
<protein>
    <submittedName>
        <fullName evidence="2">Membrane protein</fullName>
    </submittedName>
</protein>
<dbReference type="EMBL" id="JAVDWA010000006">
    <property type="protein sequence ID" value="MDR7074170.1"/>
    <property type="molecule type" value="Genomic_DNA"/>
</dbReference>
<keyword evidence="1" id="KW-0472">Membrane</keyword>
<comment type="caution">
    <text evidence="2">The sequence shown here is derived from an EMBL/GenBank/DDBJ whole genome shotgun (WGS) entry which is preliminary data.</text>
</comment>
<evidence type="ECO:0000313" key="3">
    <source>
        <dbReference type="Proteomes" id="UP001258181"/>
    </source>
</evidence>
<dbReference type="RefSeq" id="WP_310260678.1">
    <property type="nucleotide sequence ID" value="NZ_JAVDWA010000006.1"/>
</dbReference>
<evidence type="ECO:0000256" key="1">
    <source>
        <dbReference type="SAM" id="Phobius"/>
    </source>
</evidence>
<sequence>MGNKLFGDVELSISAVPLFILLGLLLVIALLIQMLFSRLPKSIFNFLISCGLLGGVILWGYLTFYADWFPYFQG</sequence>
<keyword evidence="1" id="KW-1133">Transmembrane helix</keyword>
<keyword evidence="1" id="KW-0812">Transmembrane</keyword>
<proteinExistence type="predicted"/>
<keyword evidence="3" id="KW-1185">Reference proteome</keyword>
<evidence type="ECO:0000313" key="2">
    <source>
        <dbReference type="EMBL" id="MDR7074170.1"/>
    </source>
</evidence>
<organism evidence="2 3">
    <name type="scientific">Fictibacillus barbaricus</name>
    <dbReference type="NCBI Taxonomy" id="182136"/>
    <lineage>
        <taxon>Bacteria</taxon>
        <taxon>Bacillati</taxon>
        <taxon>Bacillota</taxon>
        <taxon>Bacilli</taxon>
        <taxon>Bacillales</taxon>
        <taxon>Fictibacillaceae</taxon>
        <taxon>Fictibacillus</taxon>
    </lineage>
</organism>
<reference evidence="2 3" key="1">
    <citation type="submission" date="2023-07" db="EMBL/GenBank/DDBJ databases">
        <title>Sorghum-associated microbial communities from plants grown in Nebraska, USA.</title>
        <authorList>
            <person name="Schachtman D."/>
        </authorList>
    </citation>
    <scope>NUCLEOTIDE SEQUENCE [LARGE SCALE GENOMIC DNA]</scope>
    <source>
        <strain evidence="2 3">BE211</strain>
    </source>
</reference>
<dbReference type="Proteomes" id="UP001258181">
    <property type="component" value="Unassembled WGS sequence"/>
</dbReference>
<gene>
    <name evidence="2" type="ORF">J2X07_003165</name>
</gene>
<accession>A0ABU1U3V2</accession>
<feature type="transmembrane region" description="Helical" evidence="1">
    <location>
        <begin position="12"/>
        <end position="36"/>
    </location>
</feature>